<dbReference type="GO" id="GO:0008882">
    <property type="term" value="F:[glutamate-ammonia-ligase] adenylyltransferase activity"/>
    <property type="evidence" value="ECO:0007669"/>
    <property type="project" value="UniProtKB-UniRule"/>
</dbReference>
<keyword evidence="2 7" id="KW-0548">Nucleotidyltransferase</keyword>
<protein>
    <recommendedName>
        <fullName evidence="7">Bifunctional glutamine synthetase adenylyltransferase/adenylyl-removing enzyme</fullName>
    </recommendedName>
    <alternativeName>
        <fullName evidence="7">ATP:glutamine synthetase adenylyltransferase</fullName>
    </alternativeName>
    <alternativeName>
        <fullName evidence="7">ATase</fullName>
    </alternativeName>
    <domain>
        <recommendedName>
            <fullName evidence="7">Glutamine synthetase adenylyl-L-tyrosine phosphorylase</fullName>
            <ecNumber evidence="7">2.7.7.89</ecNumber>
        </recommendedName>
        <alternativeName>
            <fullName evidence="7">Adenylyl removase</fullName>
            <shortName evidence="7">AR</shortName>
            <shortName evidence="7">AT-N</shortName>
        </alternativeName>
    </domain>
    <domain>
        <recommendedName>
            <fullName evidence="7">Glutamine synthetase adenylyl transferase</fullName>
            <ecNumber evidence="7">2.7.7.42</ecNumber>
        </recommendedName>
        <alternativeName>
            <fullName evidence="7">Adenylyl transferase</fullName>
            <shortName evidence="7">AT</shortName>
            <shortName evidence="7">AT-C</shortName>
        </alternativeName>
    </domain>
</protein>
<feature type="domain" description="PII-uridylyltransferase/Glutamine-synthetase adenylyltransferase" evidence="9">
    <location>
        <begin position="886"/>
        <end position="1013"/>
    </location>
</feature>
<keyword evidence="11" id="KW-1185">Reference proteome</keyword>
<dbReference type="GO" id="GO:0000820">
    <property type="term" value="P:regulation of glutamine family amino acid metabolic process"/>
    <property type="evidence" value="ECO:0007669"/>
    <property type="project" value="UniProtKB-UniRule"/>
</dbReference>
<name>A0AAE3ZDR3_9ACTN</name>
<dbReference type="EC" id="2.7.7.89" evidence="7"/>
<dbReference type="GO" id="GO:0047388">
    <property type="term" value="F:[glutamine synthetase]-adenylyl-L-tyrosine phosphorylase activity"/>
    <property type="evidence" value="ECO:0007669"/>
    <property type="project" value="UniProtKB-EC"/>
</dbReference>
<dbReference type="EMBL" id="JAVDXW010000001">
    <property type="protein sequence ID" value="MDR7303048.1"/>
    <property type="molecule type" value="Genomic_DNA"/>
</dbReference>
<evidence type="ECO:0000256" key="6">
    <source>
        <dbReference type="ARBA" id="ARBA00023268"/>
    </source>
</evidence>
<dbReference type="Gene3D" id="1.20.120.330">
    <property type="entry name" value="Nucleotidyltransferases domain 2"/>
    <property type="match status" value="2"/>
</dbReference>
<evidence type="ECO:0000313" key="10">
    <source>
        <dbReference type="EMBL" id="MDR7303048.1"/>
    </source>
</evidence>
<dbReference type="GO" id="GO:0005829">
    <property type="term" value="C:cytosol"/>
    <property type="evidence" value="ECO:0007669"/>
    <property type="project" value="TreeGrafter"/>
</dbReference>
<comment type="catalytic activity">
    <reaction evidence="7">
        <text>[glutamine synthetase]-L-tyrosine + ATP = [glutamine synthetase]-O(4)-(5'-adenylyl)-L-tyrosine + diphosphate</text>
        <dbReference type="Rhea" id="RHEA:18589"/>
        <dbReference type="Rhea" id="RHEA-COMP:10660"/>
        <dbReference type="Rhea" id="RHEA-COMP:10661"/>
        <dbReference type="ChEBI" id="CHEBI:30616"/>
        <dbReference type="ChEBI" id="CHEBI:33019"/>
        <dbReference type="ChEBI" id="CHEBI:46858"/>
        <dbReference type="ChEBI" id="CHEBI:83624"/>
        <dbReference type="EC" id="2.7.7.42"/>
    </reaction>
</comment>
<evidence type="ECO:0000256" key="2">
    <source>
        <dbReference type="ARBA" id="ARBA00022695"/>
    </source>
</evidence>
<dbReference type="PANTHER" id="PTHR30621">
    <property type="entry name" value="GLUTAMINE SYNTHETASE ADENYLYLTRANSFERASE"/>
    <property type="match status" value="1"/>
</dbReference>
<dbReference type="RefSeq" id="WP_310275094.1">
    <property type="nucleotide sequence ID" value="NZ_JAVDXW010000001.1"/>
</dbReference>
<dbReference type="SUPFAM" id="SSF81301">
    <property type="entry name" value="Nucleotidyltransferase"/>
    <property type="match status" value="2"/>
</dbReference>
<comment type="similarity">
    <text evidence="7">Belongs to the GlnE family.</text>
</comment>
<dbReference type="Gene3D" id="3.30.460.10">
    <property type="entry name" value="Beta Polymerase, domain 2"/>
    <property type="match status" value="2"/>
</dbReference>
<keyword evidence="6 7" id="KW-0511">Multifunctional enzyme</keyword>
<evidence type="ECO:0000256" key="4">
    <source>
        <dbReference type="ARBA" id="ARBA00022840"/>
    </source>
</evidence>
<dbReference type="InterPro" id="IPR013546">
    <property type="entry name" value="PII_UdlTrfase/GS_AdlTrfase"/>
</dbReference>
<keyword evidence="1 7" id="KW-0808">Transferase</keyword>
<feature type="domain" description="PII-uridylyltransferase/Glutamine-synthetase adenylyltransferase" evidence="9">
    <location>
        <begin position="357"/>
        <end position="503"/>
    </location>
</feature>
<dbReference type="Proteomes" id="UP001180845">
    <property type="component" value="Unassembled WGS sequence"/>
</dbReference>
<evidence type="ECO:0000256" key="1">
    <source>
        <dbReference type="ARBA" id="ARBA00022679"/>
    </source>
</evidence>
<evidence type="ECO:0000259" key="9">
    <source>
        <dbReference type="Pfam" id="PF08335"/>
    </source>
</evidence>
<dbReference type="GO" id="GO:0005524">
    <property type="term" value="F:ATP binding"/>
    <property type="evidence" value="ECO:0007669"/>
    <property type="project" value="UniProtKB-UniRule"/>
</dbReference>
<evidence type="ECO:0000256" key="5">
    <source>
        <dbReference type="ARBA" id="ARBA00022842"/>
    </source>
</evidence>
<dbReference type="InterPro" id="IPR023057">
    <property type="entry name" value="GlnE"/>
</dbReference>
<comment type="catalytic activity">
    <reaction evidence="7">
        <text>[glutamine synthetase]-O(4)-(5'-adenylyl)-L-tyrosine + phosphate = [glutamine synthetase]-L-tyrosine + ADP</text>
        <dbReference type="Rhea" id="RHEA:43716"/>
        <dbReference type="Rhea" id="RHEA-COMP:10660"/>
        <dbReference type="Rhea" id="RHEA-COMP:10661"/>
        <dbReference type="ChEBI" id="CHEBI:43474"/>
        <dbReference type="ChEBI" id="CHEBI:46858"/>
        <dbReference type="ChEBI" id="CHEBI:83624"/>
        <dbReference type="ChEBI" id="CHEBI:456216"/>
        <dbReference type="EC" id="2.7.7.89"/>
    </reaction>
</comment>
<accession>A0AAE3ZDR3</accession>
<reference evidence="10" key="1">
    <citation type="submission" date="2023-07" db="EMBL/GenBank/DDBJ databases">
        <title>Sequencing the genomes of 1000 actinobacteria strains.</title>
        <authorList>
            <person name="Klenk H.-P."/>
        </authorList>
    </citation>
    <scope>NUCLEOTIDE SEQUENCE</scope>
    <source>
        <strain evidence="10">DSM 45977</strain>
    </source>
</reference>
<dbReference type="Pfam" id="PF03710">
    <property type="entry name" value="GlnE"/>
    <property type="match status" value="2"/>
</dbReference>
<evidence type="ECO:0000256" key="7">
    <source>
        <dbReference type="HAMAP-Rule" id="MF_00802"/>
    </source>
</evidence>
<dbReference type="AlphaFoldDB" id="A0AAE3ZDR3"/>
<gene>
    <name evidence="7" type="primary">glnE</name>
    <name evidence="10" type="ORF">JOF55_003229</name>
</gene>
<feature type="region of interest" description="Adenylyl transferase" evidence="7">
    <location>
        <begin position="515"/>
        <end position="1022"/>
    </location>
</feature>
<evidence type="ECO:0000256" key="3">
    <source>
        <dbReference type="ARBA" id="ARBA00022741"/>
    </source>
</evidence>
<keyword evidence="4 7" id="KW-0067">ATP-binding</keyword>
<keyword evidence="3 7" id="KW-0547">Nucleotide-binding</keyword>
<feature type="domain" description="Glutamate-ammonia ligase adenylyltransferase repeated" evidence="8">
    <location>
        <begin position="608"/>
        <end position="848"/>
    </location>
</feature>
<dbReference type="HAMAP" id="MF_00802">
    <property type="entry name" value="GlnE"/>
    <property type="match status" value="1"/>
</dbReference>
<dbReference type="InterPro" id="IPR043519">
    <property type="entry name" value="NT_sf"/>
</dbReference>
<evidence type="ECO:0000259" key="8">
    <source>
        <dbReference type="Pfam" id="PF03710"/>
    </source>
</evidence>
<feature type="region of interest" description="Adenylyl removase" evidence="7">
    <location>
        <begin position="1"/>
        <end position="507"/>
    </location>
</feature>
<dbReference type="CDD" id="cd05401">
    <property type="entry name" value="NT_GlnE_GlnD_like"/>
    <property type="match status" value="2"/>
</dbReference>
<feature type="domain" description="Glutamate-ammonia ligase adenylyltransferase repeated" evidence="8">
    <location>
        <begin position="161"/>
        <end position="336"/>
    </location>
</feature>
<comment type="cofactor">
    <cofactor evidence="7">
        <name>Mg(2+)</name>
        <dbReference type="ChEBI" id="CHEBI:18420"/>
    </cofactor>
</comment>
<dbReference type="NCBIfam" id="NF010707">
    <property type="entry name" value="PRK14109.1"/>
    <property type="match status" value="1"/>
</dbReference>
<dbReference type="InterPro" id="IPR005190">
    <property type="entry name" value="GlnE_rpt_dom"/>
</dbReference>
<proteinExistence type="inferred from homology"/>
<sequence length="1022" mass="111091">MTQSGSQRPGSMPSPARYGFSDVQRAETQLRAAGWWSDSGPVAEAERVVSALSRAPDPDLALHSVERLREAVGMTWPELSAELVTDKGLRGRLFATLGVSGAFADHLVAHPGDWRRLRTGCRQNMRDVDEYTSVLLESVGARGSGVPGTPGGPVASLQGKAATSALRAAYRGLLLEVAAADLAAVVEPGVASTTYEQVASSLSDLAVAALRAALSVAAAELSEDDSVARLAVIAMGKCGGRELNYVSDVDVVFVAESEEDVAPATRLASMMMRVAGTAFFEVDAALRPEGKAGALVRTLDGHLSYYRRWARTWEFQALLKARPVAGDGDLGMRYLEAVQPLVWTAAERQDFVSDVRSMRRRVEEHVPPEHAEREIKLGRGGLRDVEFAVQLLQMVHGRSDDSVRTSATVEALRKLGDNGYVARTDAADLADSYRFLRILEHRLQLRRLRRTHLLPGSDDANARHVLAKSVGLRSSGRKDAGAVLLTEFRRHSNRVRRLHEKLFYRPLLEAVAKVPSAALRLTTDAAVDRLSALGYTSPEGALRHIGAITAGVSRRASIQGTLLPMLLDLLAETPDPDGGLLAYRKVSEALAETPWYLRLLRDEGAVAERLAVLLGTSKLVPELLVRAPEVLRLLSDVSALAGRNPREVADSLRSAVSRHGDPERAVAAARSLRRHEMLRVACADLLGLMKPEAVFRALSSVWAAVLEAALDASVREVARRPEWAGGGLPPARIAVIGMGRLGGAELGYGSDADVMFVCEPAEHVEESMALRFATTVVEQIRRLLGKPSLDPPLEVDIELRPEGRSGALVRTLDSYLNYYQRWAKVWEAQALLRARPVAGDEDLGERFCRSIATIRYPRGGLDGANIREIRRIKARVDAERLPRGADPTTHTKLGRGGLADVEWTLQLLQLRHADEFPELRTTSTVEGLRAAMGVGVLAESDADELIAAWMLAMRARNAVMLVRGKSGDQLPKQTRELIAVAAALGYPTGVDTGEVLDDYLRVTRRARAVVERIFYEESPGVS</sequence>
<dbReference type="EC" id="2.7.7.42" evidence="7"/>
<keyword evidence="5 7" id="KW-0460">Magnesium</keyword>
<comment type="caution">
    <text evidence="10">The sequence shown here is derived from an EMBL/GenBank/DDBJ whole genome shotgun (WGS) entry which is preliminary data.</text>
</comment>
<organism evidence="10 11">
    <name type="scientific">Haloactinomyces albus</name>
    <dbReference type="NCBI Taxonomy" id="1352928"/>
    <lineage>
        <taxon>Bacteria</taxon>
        <taxon>Bacillati</taxon>
        <taxon>Actinomycetota</taxon>
        <taxon>Actinomycetes</taxon>
        <taxon>Actinopolysporales</taxon>
        <taxon>Actinopolysporaceae</taxon>
        <taxon>Haloactinomyces</taxon>
    </lineage>
</organism>
<dbReference type="PANTHER" id="PTHR30621:SF0">
    <property type="entry name" value="BIFUNCTIONAL GLUTAMINE SYNTHETASE ADENYLYLTRANSFERASE_ADENYLYL-REMOVING ENZYME"/>
    <property type="match status" value="1"/>
</dbReference>
<evidence type="ECO:0000313" key="11">
    <source>
        <dbReference type="Proteomes" id="UP001180845"/>
    </source>
</evidence>
<dbReference type="GO" id="GO:0000287">
    <property type="term" value="F:magnesium ion binding"/>
    <property type="evidence" value="ECO:0007669"/>
    <property type="project" value="UniProtKB-UniRule"/>
</dbReference>
<dbReference type="SUPFAM" id="SSF81593">
    <property type="entry name" value="Nucleotidyltransferase substrate binding subunit/domain"/>
    <property type="match status" value="2"/>
</dbReference>
<dbReference type="Pfam" id="PF08335">
    <property type="entry name" value="GlnD_UR_UTase"/>
    <property type="match status" value="2"/>
</dbReference>
<comment type="function">
    <text evidence="7">Involved in the regulation of glutamine synthetase GlnA, a key enzyme in the process to assimilate ammonia. When cellular nitrogen levels are high, the C-terminal adenylyl transferase (AT) inactivates GlnA by covalent transfer of an adenylyl group from ATP to specific tyrosine residue of GlnA, thus reducing its activity. Conversely, when nitrogen levels are low, the N-terminal adenylyl removase (AR) activates GlnA by removing the adenylyl group by phosphorolysis, increasing its activity. The regulatory region of GlnE binds the signal transduction protein PII (GlnB) which indicates the nitrogen status of the cell.</text>
</comment>